<dbReference type="GO" id="GO:0005524">
    <property type="term" value="F:ATP binding"/>
    <property type="evidence" value="ECO:0007669"/>
    <property type="project" value="UniProtKB-KW"/>
</dbReference>
<dbReference type="PANTHER" id="PTHR24223:SF456">
    <property type="entry name" value="MULTIDRUG RESISTANCE-ASSOCIATED PROTEIN LETHAL(2)03659"/>
    <property type="match status" value="1"/>
</dbReference>
<keyword evidence="12" id="KW-1185">Reference proteome</keyword>
<dbReference type="EnsemblPlants" id="QL05p053953:mrna">
    <property type="protein sequence ID" value="QL05p053953:mrna"/>
    <property type="gene ID" value="QL05p053953"/>
</dbReference>
<accession>A0A7N2LQ07</accession>
<dbReference type="GO" id="GO:0016020">
    <property type="term" value="C:membrane"/>
    <property type="evidence" value="ECO:0007669"/>
    <property type="project" value="UniProtKB-SubCell"/>
</dbReference>
<evidence type="ECO:0000256" key="7">
    <source>
        <dbReference type="ARBA" id="ARBA00022989"/>
    </source>
</evidence>
<dbReference type="PROSITE" id="PS50929">
    <property type="entry name" value="ABC_TM1F"/>
    <property type="match status" value="1"/>
</dbReference>
<evidence type="ECO:0000256" key="1">
    <source>
        <dbReference type="ARBA" id="ARBA00004141"/>
    </source>
</evidence>
<keyword evidence="3" id="KW-0813">Transport</keyword>
<dbReference type="InterPro" id="IPR050173">
    <property type="entry name" value="ABC_transporter_C-like"/>
</dbReference>
<name>A0A7N2LQ07_QUELO</name>
<dbReference type="FunFam" id="1.20.1560.10:FF:000024">
    <property type="entry name" value="ABC transporter C family member 2"/>
    <property type="match status" value="1"/>
</dbReference>
<keyword evidence="4 9" id="KW-0812">Transmembrane</keyword>
<comment type="similarity">
    <text evidence="2">Belongs to the ABC transporter superfamily. ABCC family. Conjugate transporter (TC 3.A.1.208) subfamily.</text>
</comment>
<reference evidence="11 12" key="1">
    <citation type="journal article" date="2016" name="G3 (Bethesda)">
        <title>First Draft Assembly and Annotation of the Genome of a California Endemic Oak Quercus lobata Nee (Fagaceae).</title>
        <authorList>
            <person name="Sork V.L."/>
            <person name="Fitz-Gibbon S.T."/>
            <person name="Puiu D."/>
            <person name="Crepeau M."/>
            <person name="Gugger P.F."/>
            <person name="Sherman R."/>
            <person name="Stevens K."/>
            <person name="Langley C.H."/>
            <person name="Pellegrini M."/>
            <person name="Salzberg S.L."/>
        </authorList>
    </citation>
    <scope>NUCLEOTIDE SEQUENCE [LARGE SCALE GENOMIC DNA]</scope>
    <source>
        <strain evidence="11 12">cv. SW786</strain>
    </source>
</reference>
<dbReference type="CDD" id="cd18579">
    <property type="entry name" value="ABC_6TM_ABCC_D1"/>
    <property type="match status" value="1"/>
</dbReference>
<dbReference type="Proteomes" id="UP000594261">
    <property type="component" value="Chromosome 5"/>
</dbReference>
<keyword evidence="7 9" id="KW-1133">Transmembrane helix</keyword>
<evidence type="ECO:0000313" key="12">
    <source>
        <dbReference type="Proteomes" id="UP000594261"/>
    </source>
</evidence>
<evidence type="ECO:0000313" key="11">
    <source>
        <dbReference type="EnsemblPlants" id="QL05p053953:mrna"/>
    </source>
</evidence>
<evidence type="ECO:0000256" key="2">
    <source>
        <dbReference type="ARBA" id="ARBA00009726"/>
    </source>
</evidence>
<dbReference type="InParanoid" id="A0A7N2LQ07"/>
<reference evidence="11" key="2">
    <citation type="submission" date="2021-01" db="UniProtKB">
        <authorList>
            <consortium name="EnsemblPlants"/>
        </authorList>
    </citation>
    <scope>IDENTIFICATION</scope>
</reference>
<evidence type="ECO:0000256" key="6">
    <source>
        <dbReference type="ARBA" id="ARBA00022840"/>
    </source>
</evidence>
<feature type="transmembrane region" description="Helical" evidence="9">
    <location>
        <begin position="823"/>
        <end position="844"/>
    </location>
</feature>
<keyword evidence="6" id="KW-0067">ATP-binding</keyword>
<dbReference type="InterPro" id="IPR011527">
    <property type="entry name" value="ABC1_TM_dom"/>
</dbReference>
<dbReference type="EMBL" id="LRBV02000005">
    <property type="status" value="NOT_ANNOTATED_CDS"/>
    <property type="molecule type" value="Genomic_DNA"/>
</dbReference>
<evidence type="ECO:0000256" key="8">
    <source>
        <dbReference type="ARBA" id="ARBA00023136"/>
    </source>
</evidence>
<dbReference type="Gramene" id="QL05p053953:mrna">
    <property type="protein sequence ID" value="QL05p053953:mrna"/>
    <property type="gene ID" value="QL05p053953"/>
</dbReference>
<feature type="transmembrane region" description="Helical" evidence="9">
    <location>
        <begin position="143"/>
        <end position="162"/>
    </location>
</feature>
<dbReference type="Gene3D" id="1.20.1560.10">
    <property type="entry name" value="ABC transporter type 1, transmembrane domain"/>
    <property type="match status" value="1"/>
</dbReference>
<organism evidence="11 12">
    <name type="scientific">Quercus lobata</name>
    <name type="common">Valley oak</name>
    <dbReference type="NCBI Taxonomy" id="97700"/>
    <lineage>
        <taxon>Eukaryota</taxon>
        <taxon>Viridiplantae</taxon>
        <taxon>Streptophyta</taxon>
        <taxon>Embryophyta</taxon>
        <taxon>Tracheophyta</taxon>
        <taxon>Spermatophyta</taxon>
        <taxon>Magnoliopsida</taxon>
        <taxon>eudicotyledons</taxon>
        <taxon>Gunneridae</taxon>
        <taxon>Pentapetalae</taxon>
        <taxon>rosids</taxon>
        <taxon>fabids</taxon>
        <taxon>Fagales</taxon>
        <taxon>Fagaceae</taxon>
        <taxon>Quercus</taxon>
    </lineage>
</organism>
<feature type="transmembrane region" description="Helical" evidence="9">
    <location>
        <begin position="604"/>
        <end position="628"/>
    </location>
</feature>
<protein>
    <recommendedName>
        <fullName evidence="10">ABC transmembrane type-1 domain-containing protein</fullName>
    </recommendedName>
</protein>
<dbReference type="Pfam" id="PF00664">
    <property type="entry name" value="ABC_membrane"/>
    <property type="match status" value="1"/>
</dbReference>
<evidence type="ECO:0000256" key="5">
    <source>
        <dbReference type="ARBA" id="ARBA00022741"/>
    </source>
</evidence>
<feature type="transmembrane region" description="Helical" evidence="9">
    <location>
        <begin position="174"/>
        <end position="195"/>
    </location>
</feature>
<feature type="domain" description="ABC transmembrane type-1" evidence="10">
    <location>
        <begin position="600"/>
        <end position="849"/>
    </location>
</feature>
<evidence type="ECO:0000256" key="4">
    <source>
        <dbReference type="ARBA" id="ARBA00022692"/>
    </source>
</evidence>
<comment type="subcellular location">
    <subcellularLocation>
        <location evidence="1">Membrane</location>
        <topology evidence="1">Multi-pass membrane protein</topology>
    </subcellularLocation>
</comment>
<dbReference type="PANTHER" id="PTHR24223">
    <property type="entry name" value="ATP-BINDING CASSETTE SUB-FAMILY C"/>
    <property type="match status" value="1"/>
</dbReference>
<proteinExistence type="inferred from homology"/>
<feature type="transmembrane region" description="Helical" evidence="9">
    <location>
        <begin position="36"/>
        <end position="55"/>
    </location>
</feature>
<dbReference type="SUPFAM" id="SSF90123">
    <property type="entry name" value="ABC transporter transmembrane region"/>
    <property type="match status" value="1"/>
</dbReference>
<evidence type="ECO:0000256" key="9">
    <source>
        <dbReference type="SAM" id="Phobius"/>
    </source>
</evidence>
<dbReference type="InterPro" id="IPR036640">
    <property type="entry name" value="ABC1_TM_sf"/>
</dbReference>
<sequence length="902" mass="102887">MAFKPLDWYCQPVANGVWARTVQNAFGGYTPCAVDSLVICVSHLVVLGLCCYRIWLIKKDFKAKRFCLRSKLYNYVLALLAAYCTAEPLFRLIMGISVFNLDGQAGLAPFETVSLLIEALAWCTMLVLIGVETKVYISDFRWFVRFGVIYALVGDAVMFNLVLSMKDFYNSSVLYLYISEVVVQVFFGILLLVYVPRLDPYPGYTPIGAESVDDAAYEELPGGEQVCPERHVSVFSKIFFSWMNPIMKLGYKRPLTEKDVWKLDYWDRTETLHNKFQKCWAEESQKPKPWLLRALNYSLGGRFWWGGFWKVTSICICKSAVTPIFITHTHIGNDLSQFVGPLILNKLLQYFLPILHLRVRFSLFGVVTCLVNPHIRVVGKNWIAWVGGHSTCNELSCSLQNHTSSFIFTISISSATLPQSKMFEAWMGMKGLRTLQRHRILKVIWLESEDHARPWFCPKLVRFLFCTWFPHRLESEDHARLESEDHARPWFCPKLAPRTIGSVQIGLYHARPWFCPKLVNFSYVLGFPIGLSPRTMQGLGSVQNLLKSEDHARPWFCPKLVRFLFCTWFPHRLESEDHARLESEDHARPWFCPKLSMQRGDPAWIGYIYAFSIFVGVVFGVLCEAQYFQNVTRVGYRLRSTLVAAVFRKSLRLTHAARKKFASGKITNLMTTDAESLQQICYSLHALWSAPFRIVISMVLLYQQLGVASLLGALLLVLLFPIQTLVISRMQKLSKEGLQRQDKRIGLMNEILAAMDTVKCYAWEDSFQSKVQSVRTEELSWFRKASLLAACNGFILNSIPVVVTVVSFGLFTFLGGDLTPARAFTAISLFAVLRFPLFMLPNIITQVVNANVSLKRLEELLSAEERILLPNPPLDPGFPAISIKNGSFSWDAKVIIFNVIAF</sequence>
<feature type="transmembrane region" description="Helical" evidence="9">
    <location>
        <begin position="113"/>
        <end position="131"/>
    </location>
</feature>
<feature type="transmembrane region" description="Helical" evidence="9">
    <location>
        <begin position="708"/>
        <end position="727"/>
    </location>
</feature>
<feature type="transmembrane region" description="Helical" evidence="9">
    <location>
        <begin position="785"/>
        <end position="811"/>
    </location>
</feature>
<evidence type="ECO:0000256" key="3">
    <source>
        <dbReference type="ARBA" id="ARBA00022448"/>
    </source>
</evidence>
<keyword evidence="5" id="KW-0547">Nucleotide-binding</keyword>
<evidence type="ECO:0000259" key="10">
    <source>
        <dbReference type="PROSITE" id="PS50929"/>
    </source>
</evidence>
<keyword evidence="8 9" id="KW-0472">Membrane</keyword>
<feature type="transmembrane region" description="Helical" evidence="9">
    <location>
        <begin position="76"/>
        <end position="101"/>
    </location>
</feature>
<dbReference type="AlphaFoldDB" id="A0A7N2LQ07"/>
<dbReference type="GO" id="GO:0140359">
    <property type="term" value="F:ABC-type transporter activity"/>
    <property type="evidence" value="ECO:0007669"/>
    <property type="project" value="InterPro"/>
</dbReference>
<dbReference type="InterPro" id="IPR044746">
    <property type="entry name" value="ABCC_6TM_D1"/>
</dbReference>